<dbReference type="Pfam" id="PF03492">
    <property type="entry name" value="Methyltransf_7"/>
    <property type="match status" value="1"/>
</dbReference>
<organism evidence="6 7">
    <name type="scientific">Lactuca saligna</name>
    <name type="common">Willowleaf lettuce</name>
    <dbReference type="NCBI Taxonomy" id="75948"/>
    <lineage>
        <taxon>Eukaryota</taxon>
        <taxon>Viridiplantae</taxon>
        <taxon>Streptophyta</taxon>
        <taxon>Embryophyta</taxon>
        <taxon>Tracheophyta</taxon>
        <taxon>Spermatophyta</taxon>
        <taxon>Magnoliopsida</taxon>
        <taxon>eudicotyledons</taxon>
        <taxon>Gunneridae</taxon>
        <taxon>Pentapetalae</taxon>
        <taxon>asterids</taxon>
        <taxon>campanulids</taxon>
        <taxon>Asterales</taxon>
        <taxon>Asteraceae</taxon>
        <taxon>Cichorioideae</taxon>
        <taxon>Cichorieae</taxon>
        <taxon>Lactucinae</taxon>
        <taxon>Lactuca</taxon>
    </lineage>
</organism>
<dbReference type="SUPFAM" id="SSF53335">
    <property type="entry name" value="S-adenosyl-L-methionine-dependent methyltransferases"/>
    <property type="match status" value="1"/>
</dbReference>
<proteinExistence type="inferred from homology"/>
<keyword evidence="4" id="KW-0479">Metal-binding</keyword>
<comment type="similarity">
    <text evidence="1">Belongs to the methyltransferase superfamily. Type-7 methyltransferase family.</text>
</comment>
<sequence>MPYYTPYEDEVRNAIRNEGSFSLDILNSFQVNWYPIDTDGDANTKDFDEPSLIYGEKAAKVVRAVVEPMLAFHFGNSIIDVLFKRYEKHVALYLAKKKTGHFILVISLSKK</sequence>
<evidence type="ECO:0000256" key="4">
    <source>
        <dbReference type="ARBA" id="ARBA00022723"/>
    </source>
</evidence>
<dbReference type="Proteomes" id="UP001177003">
    <property type="component" value="Chromosome 9"/>
</dbReference>
<dbReference type="InterPro" id="IPR042086">
    <property type="entry name" value="MeTrfase_capping"/>
</dbReference>
<keyword evidence="3" id="KW-0808">Transferase</keyword>
<keyword evidence="2" id="KW-0489">Methyltransferase</keyword>
<dbReference type="Gene3D" id="1.10.1200.270">
    <property type="entry name" value="Methyltransferase, alpha-helical capping domain"/>
    <property type="match status" value="1"/>
</dbReference>
<evidence type="ECO:0000256" key="1">
    <source>
        <dbReference type="ARBA" id="ARBA00007967"/>
    </source>
</evidence>
<dbReference type="PANTHER" id="PTHR31009">
    <property type="entry name" value="S-ADENOSYL-L-METHIONINE:CARBOXYL METHYLTRANSFERASE FAMILY PROTEIN"/>
    <property type="match status" value="1"/>
</dbReference>
<gene>
    <name evidence="6" type="ORF">LSALG_LOCUS42299</name>
</gene>
<keyword evidence="5" id="KW-0460">Magnesium</keyword>
<dbReference type="GO" id="GO:0046872">
    <property type="term" value="F:metal ion binding"/>
    <property type="evidence" value="ECO:0007669"/>
    <property type="project" value="UniProtKB-KW"/>
</dbReference>
<dbReference type="InterPro" id="IPR029063">
    <property type="entry name" value="SAM-dependent_MTases_sf"/>
</dbReference>
<dbReference type="InterPro" id="IPR005299">
    <property type="entry name" value="MeTrfase_7"/>
</dbReference>
<evidence type="ECO:0000256" key="5">
    <source>
        <dbReference type="ARBA" id="ARBA00022842"/>
    </source>
</evidence>
<protein>
    <submittedName>
        <fullName evidence="6">Uncharacterized protein</fullName>
    </submittedName>
</protein>
<name>A0AA36A5H4_LACSI</name>
<dbReference type="GO" id="GO:0032259">
    <property type="term" value="P:methylation"/>
    <property type="evidence" value="ECO:0007669"/>
    <property type="project" value="UniProtKB-KW"/>
</dbReference>
<dbReference type="EMBL" id="OX465085">
    <property type="protein sequence ID" value="CAI9303887.1"/>
    <property type="molecule type" value="Genomic_DNA"/>
</dbReference>
<evidence type="ECO:0000256" key="2">
    <source>
        <dbReference type="ARBA" id="ARBA00022603"/>
    </source>
</evidence>
<evidence type="ECO:0000313" key="7">
    <source>
        <dbReference type="Proteomes" id="UP001177003"/>
    </source>
</evidence>
<evidence type="ECO:0000256" key="3">
    <source>
        <dbReference type="ARBA" id="ARBA00022679"/>
    </source>
</evidence>
<dbReference type="AlphaFoldDB" id="A0AA36A5H4"/>
<keyword evidence="7" id="KW-1185">Reference proteome</keyword>
<dbReference type="Gene3D" id="3.40.50.150">
    <property type="entry name" value="Vaccinia Virus protein VP39"/>
    <property type="match status" value="1"/>
</dbReference>
<evidence type="ECO:0000313" key="6">
    <source>
        <dbReference type="EMBL" id="CAI9303887.1"/>
    </source>
</evidence>
<accession>A0AA36A5H4</accession>
<dbReference type="GO" id="GO:0008168">
    <property type="term" value="F:methyltransferase activity"/>
    <property type="evidence" value="ECO:0007669"/>
    <property type="project" value="UniProtKB-KW"/>
</dbReference>
<reference evidence="6" key="1">
    <citation type="submission" date="2023-04" db="EMBL/GenBank/DDBJ databases">
        <authorList>
            <person name="Vijverberg K."/>
            <person name="Xiong W."/>
            <person name="Schranz E."/>
        </authorList>
    </citation>
    <scope>NUCLEOTIDE SEQUENCE</scope>
</reference>